<evidence type="ECO:0000256" key="1">
    <source>
        <dbReference type="SAM" id="MobiDB-lite"/>
    </source>
</evidence>
<proteinExistence type="predicted"/>
<feature type="region of interest" description="Disordered" evidence="1">
    <location>
        <begin position="14"/>
        <end position="90"/>
    </location>
</feature>
<evidence type="ECO:0000313" key="4">
    <source>
        <dbReference type="Proteomes" id="UP000663829"/>
    </source>
</evidence>
<reference evidence="2" key="1">
    <citation type="submission" date="2021-02" db="EMBL/GenBank/DDBJ databases">
        <authorList>
            <person name="Nowell W R."/>
        </authorList>
    </citation>
    <scope>NUCLEOTIDE SEQUENCE</scope>
</reference>
<protein>
    <submittedName>
        <fullName evidence="2">Uncharacterized protein</fullName>
    </submittedName>
</protein>
<dbReference type="Proteomes" id="UP000681722">
    <property type="component" value="Unassembled WGS sequence"/>
</dbReference>
<feature type="non-terminal residue" evidence="2">
    <location>
        <position position="1"/>
    </location>
</feature>
<gene>
    <name evidence="2" type="ORF">GPM918_LOCUS26869</name>
    <name evidence="3" type="ORF">SRO942_LOCUS27092</name>
</gene>
<dbReference type="EMBL" id="CAJOBC010021187">
    <property type="protein sequence ID" value="CAF4049980.1"/>
    <property type="molecule type" value="Genomic_DNA"/>
</dbReference>
<sequence>MHPAYSFVTQQMSPYKHHHHHHHAHHPSHMPPIYHQQVPTNPYYSHRNQTSLLRSGIGLPLPSQVASQQQQQQQQQGGGGQMDPNHNPLDNLIMFTRNSISILPCNYPTSTLKSLLENTELADLLFQTRNMYDDESDS</sequence>
<comment type="caution">
    <text evidence="2">The sequence shown here is derived from an EMBL/GenBank/DDBJ whole genome shotgun (WGS) entry which is preliminary data.</text>
</comment>
<organism evidence="2 4">
    <name type="scientific">Didymodactylos carnosus</name>
    <dbReference type="NCBI Taxonomy" id="1234261"/>
    <lineage>
        <taxon>Eukaryota</taxon>
        <taxon>Metazoa</taxon>
        <taxon>Spiralia</taxon>
        <taxon>Gnathifera</taxon>
        <taxon>Rotifera</taxon>
        <taxon>Eurotatoria</taxon>
        <taxon>Bdelloidea</taxon>
        <taxon>Philodinida</taxon>
        <taxon>Philodinidae</taxon>
        <taxon>Didymodactylos</taxon>
    </lineage>
</organism>
<evidence type="ECO:0000313" key="3">
    <source>
        <dbReference type="EMBL" id="CAF4049980.1"/>
    </source>
</evidence>
<feature type="compositionally biased region" description="Polar residues" evidence="1">
    <location>
        <begin position="37"/>
        <end position="53"/>
    </location>
</feature>
<feature type="compositionally biased region" description="Basic residues" evidence="1">
    <location>
        <begin position="15"/>
        <end position="28"/>
    </location>
</feature>
<dbReference type="EMBL" id="CAJNOQ010011009">
    <property type="protein sequence ID" value="CAF1266546.1"/>
    <property type="molecule type" value="Genomic_DNA"/>
</dbReference>
<accession>A0A815B7V4</accession>
<name>A0A815B7V4_9BILA</name>
<evidence type="ECO:0000313" key="2">
    <source>
        <dbReference type="EMBL" id="CAF1266546.1"/>
    </source>
</evidence>
<dbReference type="AlphaFoldDB" id="A0A815B7V4"/>
<keyword evidence="4" id="KW-1185">Reference proteome</keyword>
<dbReference type="Proteomes" id="UP000663829">
    <property type="component" value="Unassembled WGS sequence"/>
</dbReference>